<protein>
    <recommendedName>
        <fullName evidence="7">Dipeptidyl-peptidase</fullName>
        <ecNumber evidence="7">3.4.14.-</ecNumber>
    </recommendedName>
</protein>
<dbReference type="InterPro" id="IPR009003">
    <property type="entry name" value="Peptidase_S1_PA"/>
</dbReference>
<dbReference type="OrthoDB" id="9805367at2"/>
<dbReference type="GO" id="GO:0006508">
    <property type="term" value="P:proteolysis"/>
    <property type="evidence" value="ECO:0007669"/>
    <property type="project" value="UniProtKB-KW"/>
</dbReference>
<organism evidence="8 9">
    <name type="scientific">Chryseobacterium formosense</name>
    <dbReference type="NCBI Taxonomy" id="236814"/>
    <lineage>
        <taxon>Bacteria</taxon>
        <taxon>Pseudomonadati</taxon>
        <taxon>Bacteroidota</taxon>
        <taxon>Flavobacteriia</taxon>
        <taxon>Flavobacteriales</taxon>
        <taxon>Weeksellaceae</taxon>
        <taxon>Chryseobacterium group</taxon>
        <taxon>Chryseobacterium</taxon>
    </lineage>
</organism>
<dbReference type="GO" id="GO:0070009">
    <property type="term" value="F:serine-type aminopeptidase activity"/>
    <property type="evidence" value="ECO:0007669"/>
    <property type="project" value="UniProtKB-UniRule"/>
</dbReference>
<dbReference type="EC" id="3.4.14.-" evidence="7"/>
<dbReference type="PANTHER" id="PTHR38469">
    <property type="entry name" value="PERIPLASMIC PEPTIDASE SUBFAMILY S1B"/>
    <property type="match status" value="1"/>
</dbReference>
<dbReference type="Pfam" id="PF10459">
    <property type="entry name" value="Peptidase_S46"/>
    <property type="match status" value="1"/>
</dbReference>
<evidence type="ECO:0000256" key="5">
    <source>
        <dbReference type="ARBA" id="ARBA00022801"/>
    </source>
</evidence>
<evidence type="ECO:0000256" key="6">
    <source>
        <dbReference type="ARBA" id="ARBA00022825"/>
    </source>
</evidence>
<feature type="chain" id="PRO_5023019037" description="Dipeptidyl-peptidase" evidence="7">
    <location>
        <begin position="21"/>
        <end position="713"/>
    </location>
</feature>
<dbReference type="InterPro" id="IPR019500">
    <property type="entry name" value="Pep_S46"/>
</dbReference>
<keyword evidence="2 7" id="KW-0031">Aminopeptidase</keyword>
<evidence type="ECO:0000256" key="7">
    <source>
        <dbReference type="RuleBase" id="RU366067"/>
    </source>
</evidence>
<sequence length="713" mass="80710">MIKRNILIASAFFSFSLGIAQQYGGMWIPTELNEKEMKDLGMKISAKDIFNTQKPSIKDAVVQFNGGCTAEIISPKGLLLTNHHCGYGQIQAHSTVQNDLLSNGFWAKNMETELPNPGVTVDFIVDIKEVTNQILEGTDKLQDQDLAKKIANNIEIYKNSQKTESYQSITVKPMYYGNKYYAYVIETYKDVRLVGAPPQSIGKFGSDTDNWVWPRHTGDFSMFRIYADKNNKPAEYSKDNVPYVPKHYLPVSIKDKTENDFTFVFGFPGKTTEYLPAIAVEKIMTEIDPARIAVRDVALKTLDEKMRTDDATRIKYASKYASVANYWKKWIGEVEGLKKSNAVQKKVMYEGSLVSKNHEVKATLDQLNKLYNDQAPFALNNAYYTEVVRNAESFALANMYSTHIASVESGKMDEKGLVAFKKKLTSFYKDYSAELDSKVTAKLLALYANKTAPQFLPEGFDKYKNEAQNIISFEEMSKNSVITGRNQVNGAALNGDIEKAFSNQDKLIKTIKKDPVYQLFMTIKDTYMKTADPQYTSLQAKIDVLQKTYMAQQMSTDKDRKFFPDANSTLRVTYGKVKGSTPRDAVSYDYQTHLAGVIEKYVPGDYEFDVPQKLIDLYNKKDYGMYKDKSGDVPVGFTATNHTTGGNSGSPALDAHGNLVGLNFDRQWEGTMSDINYDPRFSRNIMVDTKYILFIIDKFADSKWLIDEMKIVK</sequence>
<keyword evidence="5 7" id="KW-0378">Hydrolase</keyword>
<dbReference type="AlphaFoldDB" id="A0A085YZ46"/>
<dbReference type="RefSeq" id="WP_034679390.1">
    <property type="nucleotide sequence ID" value="NZ_FPAP01000003.1"/>
</dbReference>
<comment type="function">
    <text evidence="7">Catalyzes the removal of dipeptides from the N-terminus of oligopeptides.</text>
</comment>
<dbReference type="Proteomes" id="UP000028713">
    <property type="component" value="Unassembled WGS sequence"/>
</dbReference>
<accession>A0A085YZ46</accession>
<dbReference type="STRING" id="236814.IX39_19410"/>
<comment type="caution">
    <text evidence="8">The sequence shown here is derived from an EMBL/GenBank/DDBJ whole genome shotgun (WGS) entry which is preliminary data.</text>
</comment>
<dbReference type="eggNOG" id="COG4717">
    <property type="taxonomic scope" value="Bacteria"/>
</dbReference>
<keyword evidence="9" id="KW-1185">Reference proteome</keyword>
<dbReference type="GO" id="GO:0008239">
    <property type="term" value="F:dipeptidyl-peptidase activity"/>
    <property type="evidence" value="ECO:0007669"/>
    <property type="project" value="UniProtKB-UniRule"/>
</dbReference>
<dbReference type="PANTHER" id="PTHR38469:SF1">
    <property type="entry name" value="PERIPLASMIC PEPTIDASE SUBFAMILY S1B"/>
    <property type="match status" value="1"/>
</dbReference>
<dbReference type="GO" id="GO:0043171">
    <property type="term" value="P:peptide catabolic process"/>
    <property type="evidence" value="ECO:0007669"/>
    <property type="project" value="UniProtKB-UniRule"/>
</dbReference>
<evidence type="ECO:0000256" key="4">
    <source>
        <dbReference type="ARBA" id="ARBA00022729"/>
    </source>
</evidence>
<evidence type="ECO:0000256" key="1">
    <source>
        <dbReference type="ARBA" id="ARBA00010491"/>
    </source>
</evidence>
<reference evidence="8 9" key="1">
    <citation type="submission" date="2014-07" db="EMBL/GenBank/DDBJ databases">
        <title>Genome of Chryseobacterium formosense LMG 24722.</title>
        <authorList>
            <person name="Pipes S.E."/>
            <person name="Stropko S.J."/>
            <person name="Newman J.D."/>
        </authorList>
    </citation>
    <scope>NUCLEOTIDE SEQUENCE [LARGE SCALE GENOMIC DNA]</scope>
    <source>
        <strain evidence="8 9">LMG 24722</strain>
    </source>
</reference>
<proteinExistence type="inferred from homology"/>
<comment type="similarity">
    <text evidence="1 7">Belongs to the peptidase S46 family.</text>
</comment>
<dbReference type="EMBL" id="JPRP01000005">
    <property type="protein sequence ID" value="KFE97459.1"/>
    <property type="molecule type" value="Genomic_DNA"/>
</dbReference>
<keyword evidence="6 7" id="KW-0720">Serine protease</keyword>
<evidence type="ECO:0000256" key="3">
    <source>
        <dbReference type="ARBA" id="ARBA00022670"/>
    </source>
</evidence>
<gene>
    <name evidence="8" type="ORF">IX39_19410</name>
</gene>
<evidence type="ECO:0000256" key="2">
    <source>
        <dbReference type="ARBA" id="ARBA00022438"/>
    </source>
</evidence>
<dbReference type="SUPFAM" id="SSF50494">
    <property type="entry name" value="Trypsin-like serine proteases"/>
    <property type="match status" value="1"/>
</dbReference>
<name>A0A085YZ46_9FLAO</name>
<evidence type="ECO:0000313" key="9">
    <source>
        <dbReference type="Proteomes" id="UP000028713"/>
    </source>
</evidence>
<keyword evidence="4 7" id="KW-0732">Signal</keyword>
<evidence type="ECO:0000313" key="8">
    <source>
        <dbReference type="EMBL" id="KFE97459.1"/>
    </source>
</evidence>
<feature type="signal peptide" evidence="7">
    <location>
        <begin position="1"/>
        <end position="20"/>
    </location>
</feature>
<keyword evidence="3 7" id="KW-0645">Protease</keyword>